<evidence type="ECO:0000256" key="1">
    <source>
        <dbReference type="ARBA" id="ARBA00010641"/>
    </source>
</evidence>
<evidence type="ECO:0000259" key="6">
    <source>
        <dbReference type="Pfam" id="PF04542"/>
    </source>
</evidence>
<comment type="similarity">
    <text evidence="1">Belongs to the sigma-70 factor family. ECF subfamily.</text>
</comment>
<keyword evidence="4" id="KW-0731">Sigma factor</keyword>
<dbReference type="InterPro" id="IPR014284">
    <property type="entry name" value="RNA_pol_sigma-70_dom"/>
</dbReference>
<gene>
    <name evidence="8" type="ORF">GCM10009665_47750</name>
</gene>
<dbReference type="SUPFAM" id="SSF54427">
    <property type="entry name" value="NTF2-like"/>
    <property type="match status" value="1"/>
</dbReference>
<dbReference type="NCBIfam" id="NF007214">
    <property type="entry name" value="PRK09636.1"/>
    <property type="match status" value="1"/>
</dbReference>
<dbReference type="Gene3D" id="1.10.1740.10">
    <property type="match status" value="1"/>
</dbReference>
<proteinExistence type="inferred from homology"/>
<protein>
    <submittedName>
        <fullName evidence="8">RNA polymerase sigma-70 factor</fullName>
    </submittedName>
</protein>
<dbReference type="SUPFAM" id="SSF88946">
    <property type="entry name" value="Sigma2 domain of RNA polymerase sigma factors"/>
    <property type="match status" value="1"/>
</dbReference>
<dbReference type="Gene3D" id="3.10.450.50">
    <property type="match status" value="1"/>
</dbReference>
<reference evidence="9" key="1">
    <citation type="journal article" date="2019" name="Int. J. Syst. Evol. Microbiol.">
        <title>The Global Catalogue of Microorganisms (GCM) 10K type strain sequencing project: providing services to taxonomists for standard genome sequencing and annotation.</title>
        <authorList>
            <consortium name="The Broad Institute Genomics Platform"/>
            <consortium name="The Broad Institute Genome Sequencing Center for Infectious Disease"/>
            <person name="Wu L."/>
            <person name="Ma J."/>
        </authorList>
    </citation>
    <scope>NUCLEOTIDE SEQUENCE [LARGE SCALE GENOMIC DNA]</scope>
    <source>
        <strain evidence="9">JCM 13004</strain>
    </source>
</reference>
<dbReference type="InterPro" id="IPR013325">
    <property type="entry name" value="RNA_pol_sigma_r2"/>
</dbReference>
<keyword evidence="3" id="KW-0805">Transcription regulation</keyword>
<dbReference type="Pfam" id="PF04542">
    <property type="entry name" value="Sigma70_r2"/>
    <property type="match status" value="1"/>
</dbReference>
<dbReference type="InterPro" id="IPR052704">
    <property type="entry name" value="ECF_Sigma-70_Domain"/>
</dbReference>
<accession>A0ABP4H8B1</accession>
<evidence type="ECO:0000313" key="9">
    <source>
        <dbReference type="Proteomes" id="UP001500037"/>
    </source>
</evidence>
<evidence type="ECO:0000256" key="5">
    <source>
        <dbReference type="ARBA" id="ARBA00023163"/>
    </source>
</evidence>
<dbReference type="InterPro" id="IPR013324">
    <property type="entry name" value="RNA_pol_sigma_r3/r4-like"/>
</dbReference>
<dbReference type="RefSeq" id="WP_344443983.1">
    <property type="nucleotide sequence ID" value="NZ_BAAALF010000095.1"/>
</dbReference>
<evidence type="ECO:0000256" key="2">
    <source>
        <dbReference type="ARBA" id="ARBA00011344"/>
    </source>
</evidence>
<dbReference type="CDD" id="cd06171">
    <property type="entry name" value="Sigma70_r4"/>
    <property type="match status" value="1"/>
</dbReference>
<dbReference type="Proteomes" id="UP001500037">
    <property type="component" value="Unassembled WGS sequence"/>
</dbReference>
<feature type="domain" description="RNA polymerase sigma-70 region 2" evidence="6">
    <location>
        <begin position="22"/>
        <end position="82"/>
    </location>
</feature>
<dbReference type="PANTHER" id="PTHR30173">
    <property type="entry name" value="SIGMA 19 FACTOR"/>
    <property type="match status" value="1"/>
</dbReference>
<name>A0ABP4H8B1_9ACTN</name>
<dbReference type="Pfam" id="PF08281">
    <property type="entry name" value="Sigma70_r4_2"/>
    <property type="match status" value="1"/>
</dbReference>
<dbReference type="InterPro" id="IPR007627">
    <property type="entry name" value="RNA_pol_sigma70_r2"/>
</dbReference>
<evidence type="ECO:0000313" key="8">
    <source>
        <dbReference type="EMBL" id="GAA1251516.1"/>
    </source>
</evidence>
<evidence type="ECO:0000259" key="7">
    <source>
        <dbReference type="Pfam" id="PF08281"/>
    </source>
</evidence>
<keyword evidence="9" id="KW-1185">Reference proteome</keyword>
<dbReference type="PANTHER" id="PTHR30173:SF36">
    <property type="entry name" value="ECF RNA POLYMERASE SIGMA FACTOR SIGJ"/>
    <property type="match status" value="1"/>
</dbReference>
<organism evidence="8 9">
    <name type="scientific">Kitasatospora nipponensis</name>
    <dbReference type="NCBI Taxonomy" id="258049"/>
    <lineage>
        <taxon>Bacteria</taxon>
        <taxon>Bacillati</taxon>
        <taxon>Actinomycetota</taxon>
        <taxon>Actinomycetes</taxon>
        <taxon>Kitasatosporales</taxon>
        <taxon>Streptomycetaceae</taxon>
        <taxon>Kitasatospora</taxon>
    </lineage>
</organism>
<dbReference type="InterPro" id="IPR013249">
    <property type="entry name" value="RNA_pol_sigma70_r4_t2"/>
</dbReference>
<dbReference type="InterPro" id="IPR036388">
    <property type="entry name" value="WH-like_DNA-bd_sf"/>
</dbReference>
<evidence type="ECO:0000256" key="3">
    <source>
        <dbReference type="ARBA" id="ARBA00023015"/>
    </source>
</evidence>
<dbReference type="NCBIfam" id="TIGR02937">
    <property type="entry name" value="sigma70-ECF"/>
    <property type="match status" value="1"/>
</dbReference>
<dbReference type="SUPFAM" id="SSF88659">
    <property type="entry name" value="Sigma3 and sigma4 domains of RNA polymerase sigma factors"/>
    <property type="match status" value="1"/>
</dbReference>
<evidence type="ECO:0000256" key="4">
    <source>
        <dbReference type="ARBA" id="ARBA00023082"/>
    </source>
</evidence>
<dbReference type="InterPro" id="IPR032710">
    <property type="entry name" value="NTF2-like_dom_sf"/>
</dbReference>
<comment type="caution">
    <text evidence="8">The sequence shown here is derived from an EMBL/GenBank/DDBJ whole genome shotgun (WGS) entry which is preliminary data.</text>
</comment>
<dbReference type="Gene3D" id="1.10.10.10">
    <property type="entry name" value="Winged helix-like DNA-binding domain superfamily/Winged helix DNA-binding domain"/>
    <property type="match status" value="1"/>
</dbReference>
<feature type="domain" description="RNA polymerase sigma factor 70 region 4 type 2" evidence="7">
    <location>
        <begin position="127"/>
        <end position="178"/>
    </location>
</feature>
<sequence>MSDPEAPSTAGSGADAATAVFVEHRELLFAMVYNLLGSVADTEDVLQETWLAWLPRSTAADADPVAHPRAYLVRIAVNRALARQNALSRSRETYVGPWLPEPLVEALPEPSAADGAEAAERAESVSMALLVVLETLTPLERAVFVLHEVFGYPHQEIAQILTRSPASVRQLAHRAREHVQARRPRFRADPRLRREVTERFATAVSGGDLAALMDLLAPEVTLWADGGGKAVAAGRRPVHGREQVARLLATRASQVAGPVDVRFRQVNGDPSAVLFLGGAPFAVLVLDLVPQSGQVAGIYFVTNPDKLTRLEGENHP</sequence>
<keyword evidence="5" id="KW-0804">Transcription</keyword>
<comment type="subunit">
    <text evidence="2">Interacts transiently with the RNA polymerase catalytic core formed by RpoA, RpoB, RpoC and RpoZ (2 alpha, 1 beta, 1 beta' and 1 omega subunit) to form the RNA polymerase holoenzyme that can initiate transcription.</text>
</comment>
<dbReference type="EMBL" id="BAAALF010000095">
    <property type="protein sequence ID" value="GAA1251516.1"/>
    <property type="molecule type" value="Genomic_DNA"/>
</dbReference>